<keyword evidence="3" id="KW-0812">Transmembrane</keyword>
<dbReference type="PANTHER" id="PTHR30413:SF10">
    <property type="entry name" value="CAPSULE POLYSACCHARIDE EXPORT INNER-MEMBRANE PROTEIN CTRC"/>
    <property type="match status" value="1"/>
</dbReference>
<feature type="transmembrane region" description="Helical" evidence="3">
    <location>
        <begin position="140"/>
        <end position="163"/>
    </location>
</feature>
<feature type="transmembrane region" description="Helical" evidence="3">
    <location>
        <begin position="116"/>
        <end position="133"/>
    </location>
</feature>
<comment type="similarity">
    <text evidence="1">Belongs to the ABC-2 integral membrane protein family.</text>
</comment>
<dbReference type="eggNOG" id="COG1682">
    <property type="taxonomic scope" value="Bacteria"/>
</dbReference>
<dbReference type="PANTHER" id="PTHR30413">
    <property type="entry name" value="INNER MEMBRANE TRANSPORT PERMEASE"/>
    <property type="match status" value="1"/>
</dbReference>
<dbReference type="PATRIC" id="fig|391937.3.peg.3791"/>
<gene>
    <name evidence="4" type="ORF">NA2_18455</name>
</gene>
<keyword evidence="3" id="KW-0472">Membrane</keyword>
<protein>
    <submittedName>
        <fullName evidence="4">ABC transporter</fullName>
    </submittedName>
</protein>
<reference evidence="4 5" key="1">
    <citation type="journal article" date="2012" name="J. Bacteriol.">
        <title>Genome Sequence of Nitratireductor pacificus Type Strain pht-3B.</title>
        <authorList>
            <person name="Lai Q."/>
            <person name="Li G."/>
            <person name="Shao Z."/>
        </authorList>
    </citation>
    <scope>NUCLEOTIDE SEQUENCE [LARGE SCALE GENOMIC DNA]</scope>
    <source>
        <strain evidence="5">pht-3B</strain>
    </source>
</reference>
<evidence type="ECO:0000313" key="4">
    <source>
        <dbReference type="EMBL" id="EKF17391.1"/>
    </source>
</evidence>
<keyword evidence="2" id="KW-0813">Transport</keyword>
<feature type="transmembrane region" description="Helical" evidence="3">
    <location>
        <begin position="183"/>
        <end position="205"/>
    </location>
</feature>
<dbReference type="Proteomes" id="UP000006786">
    <property type="component" value="Unassembled WGS sequence"/>
</dbReference>
<dbReference type="GO" id="GO:0015920">
    <property type="term" value="P:lipopolysaccharide transport"/>
    <property type="evidence" value="ECO:0007669"/>
    <property type="project" value="TreeGrafter"/>
</dbReference>
<name>K2M5G5_9HYPH</name>
<comment type="caution">
    <text evidence="4">The sequence shown here is derived from an EMBL/GenBank/DDBJ whole genome shotgun (WGS) entry which is preliminary data.</text>
</comment>
<dbReference type="OrthoDB" id="9796017at2"/>
<dbReference type="RefSeq" id="WP_008598695.1">
    <property type="nucleotide sequence ID" value="NZ_AMRM01000025.1"/>
</dbReference>
<accession>K2M5G5</accession>
<evidence type="ECO:0000256" key="2">
    <source>
        <dbReference type="ARBA" id="ARBA00022448"/>
    </source>
</evidence>
<feature type="transmembrane region" description="Helical" evidence="3">
    <location>
        <begin position="65"/>
        <end position="84"/>
    </location>
</feature>
<evidence type="ECO:0000256" key="3">
    <source>
        <dbReference type="SAM" id="Phobius"/>
    </source>
</evidence>
<feature type="transmembrane region" description="Helical" evidence="3">
    <location>
        <begin position="226"/>
        <end position="250"/>
    </location>
</feature>
<evidence type="ECO:0000313" key="5">
    <source>
        <dbReference type="Proteomes" id="UP000006786"/>
    </source>
</evidence>
<proteinExistence type="inferred from homology"/>
<dbReference type="STRING" id="391937.NA2_18455"/>
<organism evidence="4 5">
    <name type="scientific">Nitratireductor pacificus pht-3B</name>
    <dbReference type="NCBI Taxonomy" id="391937"/>
    <lineage>
        <taxon>Bacteria</taxon>
        <taxon>Pseudomonadati</taxon>
        <taxon>Pseudomonadota</taxon>
        <taxon>Alphaproteobacteria</taxon>
        <taxon>Hyphomicrobiales</taxon>
        <taxon>Phyllobacteriaceae</taxon>
        <taxon>Nitratireductor</taxon>
    </lineage>
</organism>
<feature type="transmembrane region" description="Helical" evidence="3">
    <location>
        <begin position="35"/>
        <end position="53"/>
    </location>
</feature>
<sequence>MAIWKRIRPFLSGVVRLFHISYLEAKSDHKGTYLGILWVPLSSLIFTSMLALIFRHSETVPLADFFLYVLAGYVFWGFIASSITGSTDVIQGRLEFAVHNNLSMAGLFGKLLVDRLFIYFINLAPLVLLILILRPAYLGLSLALFAPFMIVSIITSLGTAYLVNMVTIFFPDFKMTFTVGTRFMFFASPVFWSAADVTSGPRAFLMKYNPAAYYLSLPRQVFGIEAFNPTTWLVVAAVSIVVCLAGYLAYHHSQGFVRNLK</sequence>
<keyword evidence="5" id="KW-1185">Reference proteome</keyword>
<keyword evidence="3" id="KW-1133">Transmembrane helix</keyword>
<dbReference type="AlphaFoldDB" id="K2M5G5"/>
<evidence type="ECO:0000256" key="1">
    <source>
        <dbReference type="ARBA" id="ARBA00007783"/>
    </source>
</evidence>
<dbReference type="EMBL" id="AMRM01000025">
    <property type="protein sequence ID" value="EKF17391.1"/>
    <property type="molecule type" value="Genomic_DNA"/>
</dbReference>